<evidence type="ECO:0000259" key="2">
    <source>
        <dbReference type="Pfam" id="PF13514"/>
    </source>
</evidence>
<organism evidence="3 4">
    <name type="scientific">Leptospirillum ferriphilum YSK</name>
    <dbReference type="NCBI Taxonomy" id="1441628"/>
    <lineage>
        <taxon>Bacteria</taxon>
        <taxon>Pseudomonadati</taxon>
        <taxon>Nitrospirota</taxon>
        <taxon>Nitrospiria</taxon>
        <taxon>Nitrospirales</taxon>
        <taxon>Nitrospiraceae</taxon>
        <taxon>Leptospirillum</taxon>
    </lineage>
</organism>
<reference evidence="3 4" key="2">
    <citation type="journal article" date="2015" name="Biomed. Res. Int.">
        <title>Effects of Arsenite Resistance on the Growth and Functional Gene Expression of Leptospirillum ferriphilum and Acidithiobacillus thiooxidans in Pure Culture and Coculture.</title>
        <authorList>
            <person name="Jiang H."/>
            <person name="Liang Y."/>
            <person name="Yin H."/>
            <person name="Xiao Y."/>
            <person name="Guo X."/>
            <person name="Xu Y."/>
            <person name="Hu Q."/>
            <person name="Liu H."/>
            <person name="Liu X."/>
        </authorList>
    </citation>
    <scope>NUCLEOTIDE SEQUENCE [LARGE SCALE GENOMIC DNA]</scope>
    <source>
        <strain evidence="3 4">YSK</strain>
    </source>
</reference>
<dbReference type="Proteomes" id="UP000027059">
    <property type="component" value="Chromosome"/>
</dbReference>
<proteinExistence type="predicted"/>
<dbReference type="AlphaFoldDB" id="A0A059XST6"/>
<dbReference type="Pfam" id="PF13514">
    <property type="entry name" value="AAA_27"/>
    <property type="match status" value="1"/>
</dbReference>
<feature type="coiled-coil region" evidence="1">
    <location>
        <begin position="205"/>
        <end position="239"/>
    </location>
</feature>
<feature type="coiled-coil region" evidence="1">
    <location>
        <begin position="957"/>
        <end position="991"/>
    </location>
</feature>
<feature type="domain" description="YhaN AAA" evidence="2">
    <location>
        <begin position="1"/>
        <end position="203"/>
    </location>
</feature>
<accession>A0A059XST6</accession>
<feature type="coiled-coil region" evidence="1">
    <location>
        <begin position="287"/>
        <end position="323"/>
    </location>
</feature>
<feature type="coiled-coil region" evidence="1">
    <location>
        <begin position="377"/>
        <end position="418"/>
    </location>
</feature>
<dbReference type="PANTHER" id="PTHR41259">
    <property type="entry name" value="DOUBLE-STRAND BREAK REPAIR RAD50 ATPASE, PUTATIVE-RELATED"/>
    <property type="match status" value="1"/>
</dbReference>
<gene>
    <name evidence="3" type="ORF">Y981_05455</name>
</gene>
<dbReference type="HOGENOM" id="CLU_006135_0_0_0"/>
<evidence type="ECO:0000313" key="4">
    <source>
        <dbReference type="Proteomes" id="UP000027059"/>
    </source>
</evidence>
<feature type="coiled-coil region" evidence="1">
    <location>
        <begin position="658"/>
        <end position="696"/>
    </location>
</feature>
<dbReference type="RefSeq" id="WP_038505136.1">
    <property type="nucleotide sequence ID" value="NZ_CP007243.1"/>
</dbReference>
<dbReference type="InterPro" id="IPR027417">
    <property type="entry name" value="P-loop_NTPase"/>
</dbReference>
<protein>
    <recommendedName>
        <fullName evidence="2">YhaN AAA domain-containing protein</fullName>
    </recommendedName>
</protein>
<dbReference type="PANTHER" id="PTHR41259:SF1">
    <property type="entry name" value="DOUBLE-STRAND BREAK REPAIR RAD50 ATPASE, PUTATIVE-RELATED"/>
    <property type="match status" value="1"/>
</dbReference>
<evidence type="ECO:0000256" key="1">
    <source>
        <dbReference type="SAM" id="Coils"/>
    </source>
</evidence>
<reference evidence="4" key="1">
    <citation type="submission" date="2014-02" db="EMBL/GenBank/DDBJ databases">
        <title>Complete genome sequence and comparative genomic analysis of the nitrogen-fixing bacterium Leptospirillum ferriphilum YSK.</title>
        <authorList>
            <person name="Guo X."/>
            <person name="Yin H."/>
            <person name="Liang Y."/>
            <person name="Hu Q."/>
            <person name="Ma L."/>
            <person name="Xiao Y."/>
            <person name="Zhang X."/>
            <person name="Qiu G."/>
            <person name="Liu X."/>
        </authorList>
    </citation>
    <scope>NUCLEOTIDE SEQUENCE [LARGE SCALE GENOMIC DNA]</scope>
    <source>
        <strain evidence="4">YSK</strain>
    </source>
</reference>
<dbReference type="Gene3D" id="3.40.50.300">
    <property type="entry name" value="P-loop containing nucleotide triphosphate hydrolases"/>
    <property type="match status" value="2"/>
</dbReference>
<keyword evidence="4" id="KW-1185">Reference proteome</keyword>
<sequence length="1172" mass="132643">MRIELLHLLAYGNFRDKVLDLGKDPGFHLIYGPNEAGKSTTLRALSSVLFGYPHKVEDGYLYGSHDIRLGVDLIAKDDRRLAFTRTRQRKNPLLLADGNSLDEGILAAFLGGLSRETFEKVFSLNHERLRKHAQALLSEGGALGLGLAEAGSGISNLRKKLDDLSKERKEYFLPSGSKPVINQKISKLSEIRKEIRARTVSPFEYKKHLKRIQALEDALEEARKTRDKIEREIRRNERILRTLPKRSEHEALSAKLLNLAEVEILPLEAASERIRAESGLTSATKALDQVKELIAEIGRQIDAIEVDSRIIDHEEEISRLEKRSGAIAKSLEDLPRRERERDLLLSQASTLLQEVGLPDAPDKLKEILPPLARQKHISSLIERRATLEVKIDTARENEKMAERELDRAREELRATTETPDFSEIEQILPEADRLGDLSSEIEKGRGSALQAQKIQAEKIRSLGVSSGEVSVLREMVLPSDSTVAQMHEDHVAIQNEVKEIQSTLRRLEKEEATTRKKIQQLGRTGEAATLEDLEGVRKRREEGWSLIRGRYIEDRDDLEEACRTFAENTLLADRFEELEQEADRLSDVLRTHAKESAELELLRKQAELAETQREQETRSLAICEKKQKGFSKTWTALWPNGLVTVGSNNRPDRLPDAMQEWLKKREEILLEANRIEQQKEETALLLKKEREAAERLSVALSILDPGFSPSPSAGLDTLRQKSRLILEKLRGLRSLREKAEDAVRTETLRKKQATEHVKELSGEIQEWKDQFLNALREAGLPPSEDHVSTKSVLETMGELNTLRERIKEKSDQVEKMRSDHEEFSRDIARYSKFLDQVSDSPLDTSALLGQALKKSRENRIQRSALEKRLETENENRIRFENAVRENESLLATLCHQAKCQDVSDLPILEARSKEKQEAMSALDELERHALSDGSGLSIEELFAECREASDDGIRSQLEDLRIKKAENDNRLEQAVSELSTERNSLDALLAERQAADMVQESEFLKSRLVEEIGDFAALTLQEAVLRRSIEVYRDRNQGPILLRAGELFSALTDGAYGGVKADIDDKGEPILLAEHAERGSLEISSLSDGTLDALYLALRLAAIDKHNGSFEPVPFMADDLLINFDNQRAKATLKVLSEFSETGQVLFFTHHAHMNDLARESVNTTILRTHTL</sequence>
<dbReference type="KEGG" id="lfp:Y981_05455"/>
<feature type="coiled-coil region" evidence="1">
    <location>
        <begin position="490"/>
        <end position="524"/>
    </location>
</feature>
<keyword evidence="1" id="KW-0175">Coiled coil</keyword>
<dbReference type="EMBL" id="CP007243">
    <property type="protein sequence ID" value="AIA31669.1"/>
    <property type="molecule type" value="Genomic_DNA"/>
</dbReference>
<feature type="coiled-coil region" evidence="1">
    <location>
        <begin position="750"/>
        <end position="826"/>
    </location>
</feature>
<dbReference type="SUPFAM" id="SSF52540">
    <property type="entry name" value="P-loop containing nucleoside triphosphate hydrolases"/>
    <property type="match status" value="1"/>
</dbReference>
<name>A0A059XST6_9BACT</name>
<feature type="coiled-coil region" evidence="1">
    <location>
        <begin position="568"/>
        <end position="619"/>
    </location>
</feature>
<dbReference type="InterPro" id="IPR038734">
    <property type="entry name" value="YhaN_AAA"/>
</dbReference>
<dbReference type="OrthoDB" id="9789562at2"/>
<evidence type="ECO:0000313" key="3">
    <source>
        <dbReference type="EMBL" id="AIA31669.1"/>
    </source>
</evidence>